<feature type="transmembrane region" description="Helical" evidence="1">
    <location>
        <begin position="7"/>
        <end position="27"/>
    </location>
</feature>
<keyword evidence="1" id="KW-0812">Transmembrane</keyword>
<dbReference type="InterPro" id="IPR010865">
    <property type="entry name" value="DUF1499"/>
</dbReference>
<feature type="transmembrane region" description="Helical" evidence="1">
    <location>
        <begin position="39"/>
        <end position="60"/>
    </location>
</feature>
<feature type="transmembrane region" description="Helical" evidence="1">
    <location>
        <begin position="67"/>
        <end position="86"/>
    </location>
</feature>
<accession>A0A432XYR0</accession>
<keyword evidence="1" id="KW-0472">Membrane</keyword>
<reference evidence="3" key="1">
    <citation type="journal article" date="2018" name="Front. Microbiol.">
        <title>Genome-Based Analysis Reveals the Taxonomy and Diversity of the Family Idiomarinaceae.</title>
        <authorList>
            <person name="Liu Y."/>
            <person name="Lai Q."/>
            <person name="Shao Z."/>
        </authorList>
    </citation>
    <scope>NUCLEOTIDE SEQUENCE [LARGE SCALE GENOMIC DNA]</scope>
    <source>
        <strain evidence="3">F23</strain>
    </source>
</reference>
<dbReference type="EMBL" id="PIPV01000005">
    <property type="protein sequence ID" value="RUO53764.1"/>
    <property type="molecule type" value="Genomic_DNA"/>
</dbReference>
<keyword evidence="1" id="KW-1133">Transmembrane helix</keyword>
<evidence type="ECO:0000313" key="2">
    <source>
        <dbReference type="EMBL" id="RUO53764.1"/>
    </source>
</evidence>
<dbReference type="AlphaFoldDB" id="A0A432XYR0"/>
<organism evidence="2 3">
    <name type="scientific">Idiomarina fontislapidosi</name>
    <dbReference type="NCBI Taxonomy" id="263723"/>
    <lineage>
        <taxon>Bacteria</taxon>
        <taxon>Pseudomonadati</taxon>
        <taxon>Pseudomonadota</taxon>
        <taxon>Gammaproteobacteria</taxon>
        <taxon>Alteromonadales</taxon>
        <taxon>Idiomarinaceae</taxon>
        <taxon>Idiomarina</taxon>
    </lineage>
</organism>
<evidence type="ECO:0000313" key="3">
    <source>
        <dbReference type="Proteomes" id="UP000287330"/>
    </source>
</evidence>
<proteinExistence type="predicted"/>
<dbReference type="OrthoDB" id="1523552at2"/>
<evidence type="ECO:0000256" key="1">
    <source>
        <dbReference type="SAM" id="Phobius"/>
    </source>
</evidence>
<dbReference type="Proteomes" id="UP000287330">
    <property type="component" value="Unassembled WGS sequence"/>
</dbReference>
<name>A0A432XYR0_9GAMM</name>
<dbReference type="Pfam" id="PF07386">
    <property type="entry name" value="DUF1499"/>
    <property type="match status" value="1"/>
</dbReference>
<gene>
    <name evidence="2" type="ORF">CWE25_07695</name>
</gene>
<sequence>MKALHSILIFLGLLSVVLIGLSGPLYQLEWLTLGGAFTLLRWAVYLAIGAGVLNIIALFVRRPKGARAGLSVLAIVASFIAFYLPYAQYQTATSVPAIHDISTDTVNPPEFVAIAPLRADAPNPVEYAGEETAKQQKEAYPDITTYVSPKSPDELYQKALSVAENMGWEIIDTSDEQHRIEATATTTWFGFKDDVVIRIQTQNDETLLDIRSKSRVGRSDVGKNAERIRSFLSKL</sequence>
<dbReference type="RefSeq" id="WP_110574346.1">
    <property type="nucleotide sequence ID" value="NZ_PIPV01000005.1"/>
</dbReference>
<comment type="caution">
    <text evidence="2">The sequence shown here is derived from an EMBL/GenBank/DDBJ whole genome shotgun (WGS) entry which is preliminary data.</text>
</comment>
<keyword evidence="3" id="KW-1185">Reference proteome</keyword>
<protein>
    <submittedName>
        <fullName evidence="2">DUF1499 domain-containing protein</fullName>
    </submittedName>
</protein>